<feature type="compositionally biased region" description="Basic and acidic residues" evidence="1">
    <location>
        <begin position="684"/>
        <end position="705"/>
    </location>
</feature>
<dbReference type="Proteomes" id="UP000027997">
    <property type="component" value="Unassembled WGS sequence"/>
</dbReference>
<evidence type="ECO:0000256" key="1">
    <source>
        <dbReference type="SAM" id="MobiDB-lite"/>
    </source>
</evidence>
<dbReference type="AlphaFoldDB" id="A0A081K6V4"/>
<feature type="region of interest" description="Disordered" evidence="1">
    <location>
        <begin position="1"/>
        <end position="67"/>
    </location>
</feature>
<feature type="compositionally biased region" description="Polar residues" evidence="1">
    <location>
        <begin position="28"/>
        <end position="40"/>
    </location>
</feature>
<feature type="compositionally biased region" description="Polar residues" evidence="1">
    <location>
        <begin position="636"/>
        <end position="646"/>
    </location>
</feature>
<sequence length="1011" mass="112722">MQDGAGINKTTSSSPLTVTHEKPEESAPDQTRQQTATGAGSQDDAPPLKSRHIGSTEPASNVSSKKAEINSLEKQYKEHCKLKAKLEERKEVSQQLETIRKFMAVPKDFDRDCGFVITFISRSGEEISILPPDEKLGGKRLGKLLGKLELLVGKPGETEESGELEKAFGKDGKKLDESLKEIQEEINSTYTELKELAPNSEALNYTPEKARRYELTAALPDWKASEASETGNFVIKFDSPGSNPKPSQPEMRATTPRAILKPDTTPEEELTSEPDIFELPSIKNIRPLRSDAPLFLPRGDNSQEATATIISGDADSGFALPKALTSMFDDEDGSKFQALHSTLLNRVKDTGAMPDADLRKIAPACIRQCFCDKTGSMGTTFIHVFAENHTQSPYSSENRHNKVMVLWYPNKGLQITPDSLQQANMEVMSALSRYQKKAFSYNDRPLDEEGPGLERDFAAYSQSKEHTELAESASLIANTRTGKKRKLKTKDPREPSAYPVVTALRVGELPHEALLKRSPTSEEDNQALLGFRSALRDLPENRRFLKSLELPERFVTKEESSKPTQFDKSKSSKQGPTEGVSTPLIDEEDDLDAAIEKEQEQMPLTNPLSAGLTPDKDTIPLNEDDDIDAVIEQKQTKQTVSTTPSDKGTDPLPEEDDLDAELKLRNTEGHDLFTDVDMTKLQEQEDDLRTQDNREFSEVKTKAPEETVQPDISGLPKTQAQKDLEERRDTLQLFDEPTAQSILHLGKSSLQSNGPRTGMQPPVHTTIQRYQMLPNPETEGSNDVAQLILYVEGSTSNSESDQQVIDQFSERLEASLTVHITEHGSLKGISDSTVINMIYAALPSPGEPSLEQAADFRIFLGINSSHWLLNRRDSGDMRTLYIPHDNPEIREIHADNKDPAIAENLAKAIYKTDQVSEEQLAETKRLPAISKLPPFEDDGYYLLMERTALNDLMPEKDILQFIKDRNGQDPKKIRTALIEELTKRWGGNPDDFHQCGFEIFNLSPRLAQPAE</sequence>
<feature type="region of interest" description="Disordered" evidence="1">
    <location>
        <begin position="556"/>
        <end position="656"/>
    </location>
</feature>
<evidence type="ECO:0000313" key="3">
    <source>
        <dbReference type="Proteomes" id="UP000027997"/>
    </source>
</evidence>
<feature type="compositionally biased region" description="Polar residues" evidence="1">
    <location>
        <begin position="8"/>
        <end position="17"/>
    </location>
</feature>
<keyword evidence="3" id="KW-1185">Reference proteome</keyword>
<comment type="caution">
    <text evidence="2">The sequence shown here is derived from an EMBL/GenBank/DDBJ whole genome shotgun (WGS) entry which is preliminary data.</text>
</comment>
<reference evidence="2 3" key="1">
    <citation type="submission" date="2014-06" db="EMBL/GenBank/DDBJ databases">
        <title>Whole Genome Sequences of Three Symbiotic Endozoicomonas Bacteria.</title>
        <authorList>
            <person name="Neave M.J."/>
            <person name="Apprill A."/>
            <person name="Voolstra C.R."/>
        </authorList>
    </citation>
    <scope>NUCLEOTIDE SEQUENCE [LARGE SCALE GENOMIC DNA]</scope>
    <source>
        <strain evidence="2 3">DSM 22380</strain>
    </source>
</reference>
<organism evidence="2 3">
    <name type="scientific">Endozoicomonas elysicola</name>
    <dbReference type="NCBI Taxonomy" id="305900"/>
    <lineage>
        <taxon>Bacteria</taxon>
        <taxon>Pseudomonadati</taxon>
        <taxon>Pseudomonadota</taxon>
        <taxon>Gammaproteobacteria</taxon>
        <taxon>Oceanospirillales</taxon>
        <taxon>Endozoicomonadaceae</taxon>
        <taxon>Endozoicomonas</taxon>
    </lineage>
</organism>
<dbReference type="EMBL" id="JOJP01000001">
    <property type="protein sequence ID" value="KEI69880.1"/>
    <property type="molecule type" value="Genomic_DNA"/>
</dbReference>
<proteinExistence type="predicted"/>
<gene>
    <name evidence="2" type="ORF">GV64_03200</name>
</gene>
<evidence type="ECO:0000313" key="2">
    <source>
        <dbReference type="EMBL" id="KEI69880.1"/>
    </source>
</evidence>
<feature type="region of interest" description="Disordered" evidence="1">
    <location>
        <begin position="236"/>
        <end position="255"/>
    </location>
</feature>
<dbReference type="RefSeq" id="WP_020584634.1">
    <property type="nucleotide sequence ID" value="NZ_JOJP01000001.1"/>
</dbReference>
<feature type="region of interest" description="Disordered" evidence="1">
    <location>
        <begin position="684"/>
        <end position="713"/>
    </location>
</feature>
<accession>A0A081K6V4</accession>
<feature type="compositionally biased region" description="Basic and acidic residues" evidence="1">
    <location>
        <begin position="556"/>
        <end position="570"/>
    </location>
</feature>
<protein>
    <submittedName>
        <fullName evidence="2">Uncharacterized protein</fullName>
    </submittedName>
</protein>
<name>A0A081K6V4_9GAMM</name>